<accession>A0ABP3XX68</accession>
<dbReference type="Pfam" id="PF13521">
    <property type="entry name" value="AAA_28"/>
    <property type="match status" value="1"/>
</dbReference>
<dbReference type="Proteomes" id="UP001500507">
    <property type="component" value="Unassembled WGS sequence"/>
</dbReference>
<dbReference type="SUPFAM" id="SSF52540">
    <property type="entry name" value="P-loop containing nucleoside triphosphate hydrolases"/>
    <property type="match status" value="1"/>
</dbReference>
<dbReference type="EMBL" id="BAAAFG010000015">
    <property type="protein sequence ID" value="GAA0872586.1"/>
    <property type="molecule type" value="Genomic_DNA"/>
</dbReference>
<gene>
    <name evidence="2" type="ORF">GCM10009117_17330</name>
</gene>
<organism evidence="2 3">
    <name type="scientific">Gangjinia marincola</name>
    <dbReference type="NCBI Taxonomy" id="578463"/>
    <lineage>
        <taxon>Bacteria</taxon>
        <taxon>Pseudomonadati</taxon>
        <taxon>Bacteroidota</taxon>
        <taxon>Flavobacteriia</taxon>
        <taxon>Flavobacteriales</taxon>
        <taxon>Flavobacteriaceae</taxon>
        <taxon>Gangjinia</taxon>
    </lineage>
</organism>
<dbReference type="PANTHER" id="PTHR37512:SF1">
    <property type="entry name" value="NADR_TTD14 AAA DOMAIN-CONTAINING PROTEIN"/>
    <property type="match status" value="1"/>
</dbReference>
<reference evidence="3" key="1">
    <citation type="journal article" date="2019" name="Int. J. Syst. Evol. Microbiol.">
        <title>The Global Catalogue of Microorganisms (GCM) 10K type strain sequencing project: providing services to taxonomists for standard genome sequencing and annotation.</title>
        <authorList>
            <consortium name="The Broad Institute Genomics Platform"/>
            <consortium name="The Broad Institute Genome Sequencing Center for Infectious Disease"/>
            <person name="Wu L."/>
            <person name="Ma J."/>
        </authorList>
    </citation>
    <scope>NUCLEOTIDE SEQUENCE [LARGE SCALE GENOMIC DNA]</scope>
    <source>
        <strain evidence="3">JCM 16082</strain>
    </source>
</reference>
<proteinExistence type="predicted"/>
<evidence type="ECO:0000259" key="1">
    <source>
        <dbReference type="Pfam" id="PF13521"/>
    </source>
</evidence>
<comment type="caution">
    <text evidence="2">The sequence shown here is derived from an EMBL/GenBank/DDBJ whole genome shotgun (WGS) entry which is preliminary data.</text>
</comment>
<evidence type="ECO:0000313" key="2">
    <source>
        <dbReference type="EMBL" id="GAA0872586.1"/>
    </source>
</evidence>
<dbReference type="RefSeq" id="WP_343766159.1">
    <property type="nucleotide sequence ID" value="NZ_BAAAFG010000015.1"/>
</dbReference>
<evidence type="ECO:0000313" key="3">
    <source>
        <dbReference type="Proteomes" id="UP001500507"/>
    </source>
</evidence>
<dbReference type="InterPro" id="IPR052735">
    <property type="entry name" value="NAD_biosynth-regulator"/>
</dbReference>
<sequence length="191" mass="22367">MDKIPEQLSYQGIKIVLFGPESTGKTTLARSLLSTLDAQYVSEFARNYLQKKWNEEQEICTYTDLIPIIRGQITSENIAIQKKTTLVICDTNPLQYQVYCRYYFKKDLPEPAYSMLEHQHYDLYLLTGIDVPWEKDDLRDRPNPKDRAELYATFEQELLQRNLPFVTVHGNKTQRLKQAMNAIKTLERLAL</sequence>
<dbReference type="Gene3D" id="3.40.50.300">
    <property type="entry name" value="P-loop containing nucleotide triphosphate hydrolases"/>
    <property type="match status" value="1"/>
</dbReference>
<protein>
    <recommendedName>
        <fullName evidence="1">NadR/Ttd14 AAA domain-containing protein</fullName>
    </recommendedName>
</protein>
<feature type="domain" description="NadR/Ttd14 AAA" evidence="1">
    <location>
        <begin position="14"/>
        <end position="175"/>
    </location>
</feature>
<dbReference type="InterPro" id="IPR038727">
    <property type="entry name" value="NadR/Ttd14_AAA_dom"/>
</dbReference>
<dbReference type="PANTHER" id="PTHR37512">
    <property type="entry name" value="TRIFUNCTIONAL NAD BIOSYNTHESIS/REGULATOR PROTEIN NADR"/>
    <property type="match status" value="1"/>
</dbReference>
<name>A0ABP3XX68_9FLAO</name>
<dbReference type="InterPro" id="IPR027417">
    <property type="entry name" value="P-loop_NTPase"/>
</dbReference>
<keyword evidence="3" id="KW-1185">Reference proteome</keyword>